<dbReference type="KEGG" id="epa:110239866"/>
<keyword evidence="2" id="KW-1185">Reference proteome</keyword>
<sequence length="146" mass="16205">MKNFICILAVRIASNDCRRYSTGNYRMLLKLGMGNEEWRNGEWGMSFVLVSGHTNKSCRGLPVDADHACRAFFFPPLSSGMPNMASSDLVDIDSDSSDSVLPEVSWLTPCAEKDYKVKMEVIEIFSSPETTPIKNTPVITHQAPQG</sequence>
<protein>
    <submittedName>
        <fullName evidence="1">Uncharacterized protein</fullName>
    </submittedName>
</protein>
<dbReference type="Proteomes" id="UP000887567">
    <property type="component" value="Unplaced"/>
</dbReference>
<dbReference type="EnsemblMetazoa" id="XM_021045620.2">
    <property type="protein sequence ID" value="XP_020901279.1"/>
    <property type="gene ID" value="LOC110239866"/>
</dbReference>
<organism evidence="1 2">
    <name type="scientific">Exaiptasia diaphana</name>
    <name type="common">Tropical sea anemone</name>
    <name type="synonym">Aiptasia pulchella</name>
    <dbReference type="NCBI Taxonomy" id="2652724"/>
    <lineage>
        <taxon>Eukaryota</taxon>
        <taxon>Metazoa</taxon>
        <taxon>Cnidaria</taxon>
        <taxon>Anthozoa</taxon>
        <taxon>Hexacorallia</taxon>
        <taxon>Actiniaria</taxon>
        <taxon>Aiptasiidae</taxon>
        <taxon>Exaiptasia</taxon>
    </lineage>
</organism>
<dbReference type="AlphaFoldDB" id="A0A913X9S7"/>
<dbReference type="GeneID" id="110239866"/>
<proteinExistence type="predicted"/>
<evidence type="ECO:0000313" key="2">
    <source>
        <dbReference type="Proteomes" id="UP000887567"/>
    </source>
</evidence>
<dbReference type="RefSeq" id="XP_020901279.1">
    <property type="nucleotide sequence ID" value="XM_021045620.2"/>
</dbReference>
<accession>A0A913X9S7</accession>
<evidence type="ECO:0000313" key="1">
    <source>
        <dbReference type="EnsemblMetazoa" id="XP_020901279.1"/>
    </source>
</evidence>
<reference evidence="1" key="1">
    <citation type="submission" date="2022-11" db="UniProtKB">
        <authorList>
            <consortium name="EnsemblMetazoa"/>
        </authorList>
    </citation>
    <scope>IDENTIFICATION</scope>
</reference>
<name>A0A913X9S7_EXADI</name>